<gene>
    <name evidence="2" type="ORF">E6K79_08760</name>
</gene>
<proteinExistence type="predicted"/>
<accession>A0A538TJD6</accession>
<evidence type="ECO:0000313" key="2">
    <source>
        <dbReference type="EMBL" id="TMQ63731.1"/>
    </source>
</evidence>
<keyword evidence="1" id="KW-0732">Signal</keyword>
<dbReference type="Proteomes" id="UP000317691">
    <property type="component" value="Unassembled WGS sequence"/>
</dbReference>
<dbReference type="AlphaFoldDB" id="A0A538TJD6"/>
<evidence type="ECO:0000256" key="1">
    <source>
        <dbReference type="SAM" id="SignalP"/>
    </source>
</evidence>
<evidence type="ECO:0008006" key="4">
    <source>
        <dbReference type="Google" id="ProtNLM"/>
    </source>
</evidence>
<comment type="caution">
    <text evidence="2">The sequence shown here is derived from an EMBL/GenBank/DDBJ whole genome shotgun (WGS) entry which is preliminary data.</text>
</comment>
<feature type="signal peptide" evidence="1">
    <location>
        <begin position="1"/>
        <end position="25"/>
    </location>
</feature>
<sequence length="199" mass="20596">MKALAQALRLAVPIVMALLAVPLSAAGSPPSATGNQLSEGSVEFSPSVSFSHQNFKREGYGNVETSTRLDIAPTVGFCVSRHYEVTGALLTRHQSVNGNSDTALGASAGLTYNFNSAGNVIPYANVGFGALFYGGFALDQTAVLAPMVTGGIRVLVGSTASVNMSLGYQHESNADGEFNASANRVLAGVGLSVFPWHTK</sequence>
<name>A0A538TJD6_UNCEI</name>
<protein>
    <recommendedName>
        <fullName evidence="4">Acyloxyacyl hydrolase</fullName>
    </recommendedName>
</protein>
<organism evidence="2 3">
    <name type="scientific">Eiseniibacteriota bacterium</name>
    <dbReference type="NCBI Taxonomy" id="2212470"/>
    <lineage>
        <taxon>Bacteria</taxon>
        <taxon>Candidatus Eiseniibacteriota</taxon>
    </lineage>
</organism>
<reference evidence="2 3" key="1">
    <citation type="journal article" date="2019" name="Nat. Microbiol.">
        <title>Mediterranean grassland soil C-N compound turnover is dependent on rainfall and depth, and is mediated by genomically divergent microorganisms.</title>
        <authorList>
            <person name="Diamond S."/>
            <person name="Andeer P.F."/>
            <person name="Li Z."/>
            <person name="Crits-Christoph A."/>
            <person name="Burstein D."/>
            <person name="Anantharaman K."/>
            <person name="Lane K.R."/>
            <person name="Thomas B.C."/>
            <person name="Pan C."/>
            <person name="Northen T.R."/>
            <person name="Banfield J.F."/>
        </authorList>
    </citation>
    <scope>NUCLEOTIDE SEQUENCE [LARGE SCALE GENOMIC DNA]</scope>
    <source>
        <strain evidence="2">WS_9</strain>
    </source>
</reference>
<dbReference type="EMBL" id="VBOZ01000029">
    <property type="protein sequence ID" value="TMQ63731.1"/>
    <property type="molecule type" value="Genomic_DNA"/>
</dbReference>
<dbReference type="InterPro" id="IPR011250">
    <property type="entry name" value="OMP/PagP_B-barrel"/>
</dbReference>
<evidence type="ECO:0000313" key="3">
    <source>
        <dbReference type="Proteomes" id="UP000317691"/>
    </source>
</evidence>
<dbReference type="SUPFAM" id="SSF56925">
    <property type="entry name" value="OMPA-like"/>
    <property type="match status" value="1"/>
</dbReference>
<feature type="chain" id="PRO_5022180736" description="Acyloxyacyl hydrolase" evidence="1">
    <location>
        <begin position="26"/>
        <end position="199"/>
    </location>
</feature>